<dbReference type="STRING" id="253628.A0A0D2AJH5"/>
<comment type="pathway">
    <text evidence="14">Glycan metabolism; N-glycan degradation.</text>
</comment>
<evidence type="ECO:0000256" key="13">
    <source>
        <dbReference type="RuleBase" id="RU368089"/>
    </source>
</evidence>
<comment type="function">
    <text evidence="13">Cleaves the distal alpha 1,2-linked glucose residue from the Glc(3)Man(9)GlcNAc(2) oligosaccharide precursor.</text>
</comment>
<evidence type="ECO:0000256" key="4">
    <source>
        <dbReference type="ARBA" id="ARBA00022801"/>
    </source>
</evidence>
<proteinExistence type="inferred from homology"/>
<keyword evidence="9 14" id="KW-0325">Glycoprotein</keyword>
<dbReference type="InterPro" id="IPR008928">
    <property type="entry name" value="6-hairpin_glycosidase_sf"/>
</dbReference>
<evidence type="ECO:0000256" key="10">
    <source>
        <dbReference type="ARBA" id="ARBA00023295"/>
    </source>
</evidence>
<dbReference type="Proteomes" id="UP000053259">
    <property type="component" value="Unassembled WGS sequence"/>
</dbReference>
<dbReference type="InterPro" id="IPR031631">
    <property type="entry name" value="Glyco_hydro_63N"/>
</dbReference>
<evidence type="ECO:0000256" key="12">
    <source>
        <dbReference type="ARBA" id="ARBA00052431"/>
    </source>
</evidence>
<dbReference type="GO" id="GO:0005789">
    <property type="term" value="C:endoplasmic reticulum membrane"/>
    <property type="evidence" value="ECO:0007669"/>
    <property type="project" value="UniProtKB-SubCell"/>
</dbReference>
<dbReference type="GO" id="GO:0004573">
    <property type="term" value="F:Glc3Man9GlcNAc2 oligosaccharide glucosidase activity"/>
    <property type="evidence" value="ECO:0007669"/>
    <property type="project" value="UniProtKB-UniRule"/>
</dbReference>
<dbReference type="InParanoid" id="A0A0D2AJH5"/>
<evidence type="ECO:0000313" key="19">
    <source>
        <dbReference type="Proteomes" id="UP000053259"/>
    </source>
</evidence>
<dbReference type="InterPro" id="IPR031335">
    <property type="entry name" value="Glyco_hydro_63_C"/>
</dbReference>
<evidence type="ECO:0000259" key="16">
    <source>
        <dbReference type="Pfam" id="PF03200"/>
    </source>
</evidence>
<dbReference type="Pfam" id="PF03200">
    <property type="entry name" value="Glyco_hydro_63"/>
    <property type="match status" value="1"/>
</dbReference>
<evidence type="ECO:0000256" key="6">
    <source>
        <dbReference type="ARBA" id="ARBA00022968"/>
    </source>
</evidence>
<evidence type="ECO:0000256" key="15">
    <source>
        <dbReference type="SAM" id="SignalP"/>
    </source>
</evidence>
<feature type="domain" description="Glycosyl hydrolase family 63 N-terminal" evidence="17">
    <location>
        <begin position="44"/>
        <end position="281"/>
    </location>
</feature>
<dbReference type="GO" id="GO:0006487">
    <property type="term" value="P:protein N-linked glycosylation"/>
    <property type="evidence" value="ECO:0007669"/>
    <property type="project" value="UniProtKB-UniRule"/>
</dbReference>
<feature type="domain" description="Glycosyl hydrolase family 63 C-terminal" evidence="16">
    <location>
        <begin position="319"/>
        <end position="810"/>
    </location>
</feature>
<keyword evidence="15" id="KW-0732">Signal</keyword>
<keyword evidence="5 13" id="KW-0256">Endoplasmic reticulum</keyword>
<organism evidence="18 19">
    <name type="scientific">Verruconis gallopava</name>
    <dbReference type="NCBI Taxonomy" id="253628"/>
    <lineage>
        <taxon>Eukaryota</taxon>
        <taxon>Fungi</taxon>
        <taxon>Dikarya</taxon>
        <taxon>Ascomycota</taxon>
        <taxon>Pezizomycotina</taxon>
        <taxon>Dothideomycetes</taxon>
        <taxon>Pleosporomycetidae</taxon>
        <taxon>Venturiales</taxon>
        <taxon>Sympoventuriaceae</taxon>
        <taxon>Verruconis</taxon>
    </lineage>
</organism>
<keyword evidence="3" id="KW-0812">Transmembrane</keyword>
<keyword evidence="6" id="KW-0735">Signal-anchor</keyword>
<dbReference type="EMBL" id="KN847585">
    <property type="protein sequence ID" value="KIV99073.1"/>
    <property type="molecule type" value="Genomic_DNA"/>
</dbReference>
<dbReference type="InterPro" id="IPR004888">
    <property type="entry name" value="Glycoside_hydrolase_63"/>
</dbReference>
<keyword evidence="8" id="KW-0472">Membrane</keyword>
<dbReference type="FunCoup" id="A0A0D2AJH5">
    <property type="interactions" value="585"/>
</dbReference>
<dbReference type="FunFam" id="1.50.10.10:FF:000027">
    <property type="entry name" value="Probable mannosyl-oligosaccharide glucosidase"/>
    <property type="match status" value="1"/>
</dbReference>
<dbReference type="PANTHER" id="PTHR10412">
    <property type="entry name" value="MANNOSYL-OLIGOSACCHARIDE GLUCOSIDASE"/>
    <property type="match status" value="1"/>
</dbReference>
<evidence type="ECO:0000256" key="7">
    <source>
        <dbReference type="ARBA" id="ARBA00022989"/>
    </source>
</evidence>
<keyword evidence="4 13" id="KW-0378">Hydrolase</keyword>
<keyword evidence="19" id="KW-1185">Reference proteome</keyword>
<evidence type="ECO:0000256" key="2">
    <source>
        <dbReference type="ARBA" id="ARBA00010833"/>
    </source>
</evidence>
<dbReference type="GeneID" id="27317153"/>
<comment type="similarity">
    <text evidence="2 13">Belongs to the glycosyl hydrolase 63 family.</text>
</comment>
<reference evidence="18 19" key="1">
    <citation type="submission" date="2015-01" db="EMBL/GenBank/DDBJ databases">
        <title>The Genome Sequence of Ochroconis gallopava CBS43764.</title>
        <authorList>
            <consortium name="The Broad Institute Genomics Platform"/>
            <person name="Cuomo C."/>
            <person name="de Hoog S."/>
            <person name="Gorbushina A."/>
            <person name="Stielow B."/>
            <person name="Teixiera M."/>
            <person name="Abouelleil A."/>
            <person name="Chapman S.B."/>
            <person name="Priest M."/>
            <person name="Young S.K."/>
            <person name="Wortman J."/>
            <person name="Nusbaum C."/>
            <person name="Birren B."/>
        </authorList>
    </citation>
    <scope>NUCLEOTIDE SEQUENCE [LARGE SCALE GENOMIC DNA]</scope>
    <source>
        <strain evidence="18 19">CBS 43764</strain>
    </source>
</reference>
<dbReference type="Gene3D" id="1.50.10.10">
    <property type="match status" value="1"/>
</dbReference>
<dbReference type="PANTHER" id="PTHR10412:SF11">
    <property type="entry name" value="MANNOSYL-OLIGOSACCHARIDE GLUCOSIDASE"/>
    <property type="match status" value="1"/>
</dbReference>
<evidence type="ECO:0000256" key="9">
    <source>
        <dbReference type="ARBA" id="ARBA00023180"/>
    </source>
</evidence>
<feature type="chain" id="PRO_5002238502" description="Mannosyl-oligosaccharide glucosidase" evidence="15">
    <location>
        <begin position="31"/>
        <end position="824"/>
    </location>
</feature>
<name>A0A0D2AJH5_9PEZI</name>
<dbReference type="SUPFAM" id="SSF48208">
    <property type="entry name" value="Six-hairpin glycosidases"/>
    <property type="match status" value="1"/>
</dbReference>
<evidence type="ECO:0000256" key="3">
    <source>
        <dbReference type="ARBA" id="ARBA00022692"/>
    </source>
</evidence>
<comment type="subcellular location">
    <subcellularLocation>
        <location evidence="1 13">Endoplasmic reticulum membrane</location>
        <topology evidence="1 13">Single-pass type II membrane protein</topology>
    </subcellularLocation>
</comment>
<evidence type="ECO:0000256" key="8">
    <source>
        <dbReference type="ARBA" id="ARBA00023136"/>
    </source>
</evidence>
<evidence type="ECO:0000256" key="1">
    <source>
        <dbReference type="ARBA" id="ARBA00004648"/>
    </source>
</evidence>
<dbReference type="VEuPathDB" id="FungiDB:PV09_09180"/>
<dbReference type="AlphaFoldDB" id="A0A0D2AJH5"/>
<keyword evidence="7" id="KW-1133">Transmembrane helix</keyword>
<dbReference type="InterPro" id="IPR012341">
    <property type="entry name" value="6hp_glycosidase-like_sf"/>
</dbReference>
<evidence type="ECO:0000256" key="5">
    <source>
        <dbReference type="ARBA" id="ARBA00022824"/>
    </source>
</evidence>
<dbReference type="Gene3D" id="2.70.98.110">
    <property type="entry name" value="Glycosyl hydrolase family 63, N-terminal domain"/>
    <property type="match status" value="1"/>
</dbReference>
<dbReference type="InterPro" id="IPR038518">
    <property type="entry name" value="Glyco_hydro_63N_sf"/>
</dbReference>
<feature type="signal peptide" evidence="15">
    <location>
        <begin position="1"/>
        <end position="30"/>
    </location>
</feature>
<evidence type="ECO:0000256" key="14">
    <source>
        <dbReference type="RuleBase" id="RU369107"/>
    </source>
</evidence>
<dbReference type="OrthoDB" id="410058at2759"/>
<sequence length="824" mass="93848">MILRQSFNGGSFVRLSAFTTLLVIAASALASEPSPSFERASNQSLLWGPYRPNLYFGVRPRIPESLTMGLLWARVEDYVSVQDNFRYTCEQHDGMAGYGWEKYDPRHGGVQTIHDVGNELDLTTYFYKDTSAGDKGGNWGARIKGVPRPGASENLKSTVIFNINMDGQPGVFNNLEIQRDVEEGTSWFLGDVTLKGETPNLGSFKVSITGDRVSGINRHPLHAHPSGQQKSLDRTLVNSKVLTPETLWQSKPLLFALMKQQIDEYIETYGRDNLPPPYQLYTLKPEPGHGNVHFVQKVFEGEFEFDILFSSEASGKELTSAALTAGIESVTKSFDRRFDAIFKPQAPFTADEYYKFSKALFSNLLGGIGYFYGDWKVDRSYSPEYEEENEGFWEEAAEARARAGFSIEGPSELFTSIPSRPFFPRGFLWDEGFHLMPILDWDVELTLQIVKSWFSLMDDDGWIAREQILGPEARSKVPEEFQVQYPHYANPPTLFLILAEFTDKLTNGATKDVTDAEYAPQFLNKDIASAYLRELYPLLKRHYEWFRRTQKGEISAYDRKAANSKEAYRWRGRTERHCLTSGQDDFPRAQPPHPGELHVDALAWVGVMSSSMEKISNFLGMDEDAELFRKHLGDVKANLLQLHWSEKAGIFCDATIDEFEEHVHVCHNGYVTLLPFMVGLLDEVKDAAKIASILEILADPEQLWSDHGIRSLSIADELYGTEENYWRGPVWINLNYLLLKRLYMVGTAKTPNSPRAAELYKELRRNLVSTVYESWKETGFAWEQYNPETGKGQRTQHFTGWTSLIVKVLQMPEEAIRSRPRDEL</sequence>
<dbReference type="Pfam" id="PF16923">
    <property type="entry name" value="Glyco_hydro_63N"/>
    <property type="match status" value="1"/>
</dbReference>
<evidence type="ECO:0000313" key="18">
    <source>
        <dbReference type="EMBL" id="KIV99073.1"/>
    </source>
</evidence>
<dbReference type="RefSeq" id="XP_016208943.1">
    <property type="nucleotide sequence ID" value="XM_016363185.1"/>
</dbReference>
<gene>
    <name evidence="18" type="ORF">PV09_09180</name>
</gene>
<dbReference type="GO" id="GO:0009311">
    <property type="term" value="P:oligosaccharide metabolic process"/>
    <property type="evidence" value="ECO:0007669"/>
    <property type="project" value="UniProtKB-UniRule"/>
</dbReference>
<evidence type="ECO:0000256" key="11">
    <source>
        <dbReference type="ARBA" id="ARBA00038888"/>
    </source>
</evidence>
<protein>
    <recommendedName>
        <fullName evidence="11 13">Mannosyl-oligosaccharide glucosidase</fullName>
        <ecNumber evidence="11 13">3.2.1.106</ecNumber>
    </recommendedName>
    <alternativeName>
        <fullName evidence="14">Glucosidase I</fullName>
    </alternativeName>
</protein>
<keyword evidence="10 13" id="KW-0326">Glycosidase</keyword>
<dbReference type="HOGENOM" id="CLU_007380_1_0_1"/>
<dbReference type="EC" id="3.2.1.106" evidence="11 13"/>
<accession>A0A0D2AJH5</accession>
<comment type="catalytic activity">
    <reaction evidence="12 13">
        <text>N(4)-(alpha-D-Glc-(1-&gt;2)-alpha-D-Glc-(1-&gt;3)-alpha-D-Glc-(1-&gt;3)-alpha-D-Man-(1-&gt;2)-alpha-D-Man-(1-&gt;2)-alpha-D-Man-(1-&gt;3)-[alpha-D-Man-(1-&gt;2)-alpha-D-Man-(1-&gt;3)-[alpha-D-Man-(1-&gt;2)-alpha-D-Man-(1-&gt;6)]-alpha-D-Man-(1-&gt;6)]-beta-D-Man-(1-&gt;4)-beta-D-GlcNAc-(1-&gt;4)-beta-D-GlcNAc)-L-asparaginyl-[protein] + H2O = N(4)-(alpha-D-Glc-(1-&gt;3)-alpha-D-Glc-(1-&gt;3)-alpha-D-Man-(1-&gt;2)-alpha-D-Man-(1-&gt;2)-alpha-D-Man-(1-&gt;3)-[alpha-D-Man-(1-&gt;2)-alpha-D-Man-(1-&gt;3)-[alpha-D-Man-(1-&gt;2)-alpha-D-Man-(1-&gt;6)]-alpha-D-Man-(1-&gt;6)]-beta-D-Man-(1-&gt;4)-beta-D-GlcNAc-(1-&gt;4)-beta-D-GlcNAc)-L-asparaginyl-[protein] + beta-D-glucose</text>
        <dbReference type="Rhea" id="RHEA:55988"/>
        <dbReference type="Rhea" id="RHEA-COMP:12806"/>
        <dbReference type="Rhea" id="RHEA-COMP:14355"/>
        <dbReference type="ChEBI" id="CHEBI:15377"/>
        <dbReference type="ChEBI" id="CHEBI:15903"/>
        <dbReference type="ChEBI" id="CHEBI:59082"/>
        <dbReference type="ChEBI" id="CHEBI:132537"/>
        <dbReference type="EC" id="3.2.1.106"/>
    </reaction>
</comment>
<evidence type="ECO:0000259" key="17">
    <source>
        <dbReference type="Pfam" id="PF16923"/>
    </source>
</evidence>